<feature type="compositionally biased region" description="Low complexity" evidence="1">
    <location>
        <begin position="818"/>
        <end position="828"/>
    </location>
</feature>
<feature type="compositionally biased region" description="Low complexity" evidence="1">
    <location>
        <begin position="516"/>
        <end position="539"/>
    </location>
</feature>
<feature type="compositionally biased region" description="Low complexity" evidence="1">
    <location>
        <begin position="1668"/>
        <end position="1688"/>
    </location>
</feature>
<dbReference type="EMBL" id="JBGBPQ010000011">
    <property type="protein sequence ID" value="KAL1515403.1"/>
    <property type="molecule type" value="Genomic_DNA"/>
</dbReference>
<accession>A0AB34JA04</accession>
<dbReference type="CDD" id="cd05402">
    <property type="entry name" value="NT_PAP_TUTase"/>
    <property type="match status" value="1"/>
</dbReference>
<evidence type="ECO:0000313" key="3">
    <source>
        <dbReference type="EMBL" id="KAL1515403.1"/>
    </source>
</evidence>
<feature type="compositionally biased region" description="Low complexity" evidence="1">
    <location>
        <begin position="298"/>
        <end position="312"/>
    </location>
</feature>
<comment type="caution">
    <text evidence="3">The sequence shown here is derived from an EMBL/GenBank/DDBJ whole genome shotgun (WGS) entry which is preliminary data.</text>
</comment>
<name>A0AB34JA04_PRYPA</name>
<feature type="compositionally biased region" description="Low complexity" evidence="1">
    <location>
        <begin position="1608"/>
        <end position="1634"/>
    </location>
</feature>
<feature type="compositionally biased region" description="Polar residues" evidence="1">
    <location>
        <begin position="1384"/>
        <end position="1412"/>
    </location>
</feature>
<feature type="compositionally biased region" description="Basic residues" evidence="1">
    <location>
        <begin position="189"/>
        <end position="203"/>
    </location>
</feature>
<protein>
    <recommendedName>
        <fullName evidence="2">Poly(A) RNA polymerase mitochondrial-like central palm domain-containing protein</fullName>
    </recommendedName>
</protein>
<dbReference type="InterPro" id="IPR054708">
    <property type="entry name" value="MTPAP-like_central"/>
</dbReference>
<dbReference type="Gene3D" id="3.30.460.10">
    <property type="entry name" value="Beta Polymerase, domain 2"/>
    <property type="match status" value="1"/>
</dbReference>
<reference evidence="3 4" key="1">
    <citation type="journal article" date="2024" name="Science">
        <title>Giant polyketide synthase enzymes in the biosynthesis of giant marine polyether toxins.</title>
        <authorList>
            <person name="Fallon T.R."/>
            <person name="Shende V.V."/>
            <person name="Wierzbicki I.H."/>
            <person name="Pendleton A.L."/>
            <person name="Watervoot N.F."/>
            <person name="Auber R.P."/>
            <person name="Gonzalez D.J."/>
            <person name="Wisecaver J.H."/>
            <person name="Moore B.S."/>
        </authorList>
    </citation>
    <scope>NUCLEOTIDE SEQUENCE [LARGE SCALE GENOMIC DNA]</scope>
    <source>
        <strain evidence="3 4">12B1</strain>
    </source>
</reference>
<dbReference type="Proteomes" id="UP001515480">
    <property type="component" value="Unassembled WGS sequence"/>
</dbReference>
<feature type="compositionally biased region" description="Basic and acidic residues" evidence="1">
    <location>
        <begin position="1413"/>
        <end position="1423"/>
    </location>
</feature>
<dbReference type="Pfam" id="PF22600">
    <property type="entry name" value="MTPAP-like_central"/>
    <property type="match status" value="1"/>
</dbReference>
<feature type="compositionally biased region" description="Polar residues" evidence="1">
    <location>
        <begin position="724"/>
        <end position="733"/>
    </location>
</feature>
<feature type="compositionally biased region" description="Low complexity" evidence="1">
    <location>
        <begin position="352"/>
        <end position="383"/>
    </location>
</feature>
<organism evidence="3 4">
    <name type="scientific">Prymnesium parvum</name>
    <name type="common">Toxic golden alga</name>
    <dbReference type="NCBI Taxonomy" id="97485"/>
    <lineage>
        <taxon>Eukaryota</taxon>
        <taxon>Haptista</taxon>
        <taxon>Haptophyta</taxon>
        <taxon>Prymnesiophyceae</taxon>
        <taxon>Prymnesiales</taxon>
        <taxon>Prymnesiaceae</taxon>
        <taxon>Prymnesium</taxon>
    </lineage>
</organism>
<feature type="compositionally biased region" description="Polar residues" evidence="1">
    <location>
        <begin position="675"/>
        <end position="699"/>
    </location>
</feature>
<feature type="compositionally biased region" description="Low complexity" evidence="1">
    <location>
        <begin position="606"/>
        <end position="658"/>
    </location>
</feature>
<gene>
    <name evidence="3" type="ORF">AB1Y20_002031</name>
</gene>
<feature type="region of interest" description="Disordered" evidence="1">
    <location>
        <begin position="1383"/>
        <end position="1431"/>
    </location>
</feature>
<feature type="region of interest" description="Disordered" evidence="1">
    <location>
        <begin position="185"/>
        <end position="266"/>
    </location>
</feature>
<dbReference type="Gene3D" id="1.10.1410.10">
    <property type="match status" value="1"/>
</dbReference>
<feature type="compositionally biased region" description="Pro residues" evidence="1">
    <location>
        <begin position="836"/>
        <end position="845"/>
    </location>
</feature>
<dbReference type="GO" id="GO:0043634">
    <property type="term" value="P:polyadenylation-dependent ncRNA catabolic process"/>
    <property type="evidence" value="ECO:0007669"/>
    <property type="project" value="TreeGrafter"/>
</dbReference>
<feature type="compositionally biased region" description="Low complexity" evidence="1">
    <location>
        <begin position="1645"/>
        <end position="1658"/>
    </location>
</feature>
<keyword evidence="4" id="KW-1185">Reference proteome</keyword>
<feature type="compositionally biased region" description="Low complexity" evidence="1">
    <location>
        <begin position="846"/>
        <end position="881"/>
    </location>
</feature>
<feature type="region of interest" description="Disordered" evidence="1">
    <location>
        <begin position="605"/>
        <end position="907"/>
    </location>
</feature>
<evidence type="ECO:0000256" key="1">
    <source>
        <dbReference type="SAM" id="MobiDB-lite"/>
    </source>
</evidence>
<dbReference type="GO" id="GO:0005730">
    <property type="term" value="C:nucleolus"/>
    <property type="evidence" value="ECO:0007669"/>
    <property type="project" value="TreeGrafter"/>
</dbReference>
<feature type="compositionally biased region" description="Low complexity" evidence="1">
    <location>
        <begin position="1586"/>
        <end position="1601"/>
    </location>
</feature>
<dbReference type="PANTHER" id="PTHR23092">
    <property type="entry name" value="POLY(A) RNA POLYMERASE"/>
    <property type="match status" value="1"/>
</dbReference>
<evidence type="ECO:0000313" key="4">
    <source>
        <dbReference type="Proteomes" id="UP001515480"/>
    </source>
</evidence>
<feature type="domain" description="Poly(A) RNA polymerase mitochondrial-like central palm" evidence="2">
    <location>
        <begin position="1116"/>
        <end position="1233"/>
    </location>
</feature>
<proteinExistence type="predicted"/>
<feature type="compositionally biased region" description="Low complexity" evidence="1">
    <location>
        <begin position="430"/>
        <end position="446"/>
    </location>
</feature>
<dbReference type="SUPFAM" id="SSF81631">
    <property type="entry name" value="PAP/OAS1 substrate-binding domain"/>
    <property type="match status" value="1"/>
</dbReference>
<sequence length="1688" mass="173071">MDGVVVRYDEGSDKAACGSVSRARPFLAPPPILLPPPRSDTLRLTGSRISALRDTWTLLARGPMSDAGGLVNGVSKAPVSRSTVGDFHDGLGRQVGNVYLLGTGYTDQSTRKAGDITGVPNFGQSVKPAAGKGKTGKVGKPTLQYVASDDEAKRRAQAEEKTRLAKIKADQMALELIFEDEAKGDKRSVSKKKSVDKKQKRKKDKGEQDDEACGDDLLTQGSDVANSSCQSSEDTTDREHLTFGQATFGLRAASPPTSVDRVSALQQRDTIEEAAELRDEAGALTSCARASKPNNPKPADLASPLAALTPSAADDDAWEPVVSKKDKRASRRTLAELTPATHEAPRSRGVPSSSASDCSASASASDTGSASSTAATSLALSSTPERDSSSTAEVAPAVNGSQSRSGGMPAPSRSATLPSAPPIRRGWETMSKAPASDKAASSAAMSVHLKPPVEASEDTARSASNVTGRAFNAWAGALPAEGAPKPASEPESSSWPSLDNGPRVKEGDSPAAGPEPTVDATVPSTSSTSPASSAWGTAPLVATAPPANASVGATSGKGPDAVDTKAQPVFSWASVAKKGINTEKEAKPVAASKGFTVLSGTVTQLSTGSATSNSVSGSTASLSAVATATAPTAAAVGPALASSPSSPLAATTSSPTSTDDSEPAPAMSALDLSAPDTSSDATCVSCRSRQVSALSNTSGTQTSPPPSPPRASASAQTSGRIPESKTSGSQTSGRIPGGQLSCSESGVLADACALDEKSTQPPTDVAAPPASESTNRAEKESSAELAAVSHPPPQPKPQAWASSDARMAAVTAPPPGAVPLVTATSAHHAATRHSPPRPASAPPQPSVAAAALPAQATHQHAKQSPQTHAQTPQHQLQQVPHQQHHRHQHQQRFAPHLPMPLGPHGMLPPSIAPANAFIYSQPPVELSEAERLQRSILLAAAEAQHAAASAGGGEESLMARHQAGHAFEVWAAASGMDCSSGKKHSQRNGRLMNGNAVVNACGSVNNGNKVMLQPPMARAQHSGQRMNAAYVAAANQSHIIMGRSANGQVGMGAAQNSHAARRNGQCACGTGPMSHAQSFLHAPVHQTASKPVSMSRLHDEIIQFASANLRESTSCRDDINTITASLKAVVNKRWPTATVELYGSRSTGLYLSTSDMDVVLMGVPCTPKDVGEALTRLRDDLVSQPWVTSHTLVLGARIPVLKLQSLGGVPVDITISASPQHTGLQARDLLLSYLADSPQLAPLVVVFKTFLRDIGLNDPYTGGLSSYCLVVLLYNFWRESLQFGFSTTDCGYLLYGFLSMFVFRFESSITHVDDPLAPSHQLEDGTVIIGDNIMHSCYQIGRVCHIFRLAMAALSPENNAWENTDSPLLPKLFAVANGNRVGNMATQTDPLNGRHSLSSQTDFPDSKSSGNKPNDKANSDRRARSLACTDTTSNSVSRVTVTLSAGAADGDRAGGVICTARPSAAVPITAPPVSASVAGADAAAAPVAAAAVAAAVAAATAYEGAAHDAVQTCAGGEPPRHAKPYIASHEAEQATLAHASAPASFNESSMKSDKTAVLGTSTSASWAAAAALPPAEGADIRPPSRPASSAGAPVSPSLRRTTPPPSPSSRSAAPSPKLTPSIPTATCSTSSSTPKVSAGSPFSVAAATRAADAAAAYAGHPQQPQATLSGGSSSGPPSRPLSRAGAPS</sequence>
<feature type="region of interest" description="Disordered" evidence="1">
    <location>
        <begin position="285"/>
        <end position="464"/>
    </location>
</feature>
<dbReference type="GO" id="GO:1990817">
    <property type="term" value="F:poly(A) RNA polymerase activity"/>
    <property type="evidence" value="ECO:0007669"/>
    <property type="project" value="InterPro"/>
</dbReference>
<feature type="compositionally biased region" description="Low complexity" evidence="1">
    <location>
        <begin position="479"/>
        <end position="497"/>
    </location>
</feature>
<dbReference type="GO" id="GO:0031123">
    <property type="term" value="P:RNA 3'-end processing"/>
    <property type="evidence" value="ECO:0007669"/>
    <property type="project" value="TreeGrafter"/>
</dbReference>
<evidence type="ECO:0000259" key="2">
    <source>
        <dbReference type="Pfam" id="PF22600"/>
    </source>
</evidence>
<dbReference type="GO" id="GO:0003729">
    <property type="term" value="F:mRNA binding"/>
    <property type="evidence" value="ECO:0007669"/>
    <property type="project" value="TreeGrafter"/>
</dbReference>
<dbReference type="PANTHER" id="PTHR23092:SF15">
    <property type="entry name" value="INACTIVE NON-CANONICAL POLY(A) RNA POLYMERASE PROTEIN TRF4-2-RELATED"/>
    <property type="match status" value="1"/>
</dbReference>
<feature type="region of interest" description="Disordered" evidence="1">
    <location>
        <begin position="477"/>
        <end position="565"/>
    </location>
</feature>
<dbReference type="SUPFAM" id="SSF81301">
    <property type="entry name" value="Nucleotidyltransferase"/>
    <property type="match status" value="1"/>
</dbReference>
<dbReference type="InterPro" id="IPR045862">
    <property type="entry name" value="Trf4-like"/>
</dbReference>
<dbReference type="GO" id="GO:0031499">
    <property type="term" value="C:TRAMP complex"/>
    <property type="evidence" value="ECO:0007669"/>
    <property type="project" value="TreeGrafter"/>
</dbReference>
<dbReference type="InterPro" id="IPR043519">
    <property type="entry name" value="NT_sf"/>
</dbReference>
<feature type="compositionally biased region" description="Polar residues" evidence="1">
    <location>
        <begin position="219"/>
        <end position="233"/>
    </location>
</feature>
<feature type="region of interest" description="Disordered" evidence="1">
    <location>
        <begin position="1575"/>
        <end position="1688"/>
    </location>
</feature>